<sequence>MANELKKWLRDSMLRFMLFYPVLFALIGRYLVPWLADTAGFEVELFADVILVVLVLIIPQVYGAIMGFSLLEDRDDKILTSIRVTPLSIHGFLSVRIIIMVALSFIACIFVILFSNIISFTWLQLIVIASLASLLAPFTGLLINSLSSNKIEGFAVMKGVGTLLILPVVSLFFFDAKELMFSPVPGYWPAKVISSIVRGDGILYLAMYQYIAVGFGYIIMLNIIMYRVFIRRIIRKG</sequence>
<feature type="transmembrane region" description="Helical" evidence="1">
    <location>
        <begin position="155"/>
        <end position="174"/>
    </location>
</feature>
<keyword evidence="1" id="KW-0812">Transmembrane</keyword>
<reference evidence="2 3" key="1">
    <citation type="submission" date="2016-09" db="EMBL/GenBank/DDBJ databases">
        <title>Draft genome sequence for the type strain of Desulfuribacillus alkaliarsenatis AHT28, an obligately anaerobic, sulfidogenic bacterium isolated from Russian soda lake sediments.</title>
        <authorList>
            <person name="Abin C.A."/>
            <person name="Hollibaugh J.T."/>
        </authorList>
    </citation>
    <scope>NUCLEOTIDE SEQUENCE [LARGE SCALE GENOMIC DNA]</scope>
    <source>
        <strain evidence="2 3">AHT28</strain>
    </source>
</reference>
<name>A0A1E5G3B9_9FIRM</name>
<evidence type="ECO:0000313" key="3">
    <source>
        <dbReference type="Proteomes" id="UP000094296"/>
    </source>
</evidence>
<accession>A0A1E5G3B9</accession>
<keyword evidence="1" id="KW-0472">Membrane</keyword>
<dbReference type="AlphaFoldDB" id="A0A1E5G3B9"/>
<comment type="caution">
    <text evidence="2">The sequence shown here is derived from an EMBL/GenBank/DDBJ whole genome shotgun (WGS) entry which is preliminary data.</text>
</comment>
<gene>
    <name evidence="2" type="ORF">BHF68_04390</name>
</gene>
<organism evidence="2 3">
    <name type="scientific">Desulfuribacillus alkaliarsenatis</name>
    <dbReference type="NCBI Taxonomy" id="766136"/>
    <lineage>
        <taxon>Bacteria</taxon>
        <taxon>Bacillati</taxon>
        <taxon>Bacillota</taxon>
        <taxon>Desulfuribacillia</taxon>
        <taxon>Desulfuribacillales</taxon>
        <taxon>Desulfuribacillaceae</taxon>
        <taxon>Desulfuribacillus</taxon>
    </lineage>
</organism>
<dbReference type="STRING" id="766136.BHF68_04390"/>
<feature type="transmembrane region" description="Helical" evidence="1">
    <location>
        <begin position="207"/>
        <end position="229"/>
    </location>
</feature>
<feature type="transmembrane region" description="Helical" evidence="1">
    <location>
        <begin position="45"/>
        <end position="71"/>
    </location>
</feature>
<dbReference type="EMBL" id="MIJE01000011">
    <property type="protein sequence ID" value="OEF97576.1"/>
    <property type="molecule type" value="Genomic_DNA"/>
</dbReference>
<keyword evidence="3" id="KW-1185">Reference proteome</keyword>
<keyword evidence="1" id="KW-1133">Transmembrane helix</keyword>
<evidence type="ECO:0000256" key="1">
    <source>
        <dbReference type="SAM" id="Phobius"/>
    </source>
</evidence>
<dbReference type="OrthoDB" id="1551065at2"/>
<proteinExistence type="predicted"/>
<feature type="transmembrane region" description="Helical" evidence="1">
    <location>
        <begin position="120"/>
        <end position="143"/>
    </location>
</feature>
<evidence type="ECO:0000313" key="2">
    <source>
        <dbReference type="EMBL" id="OEF97576.1"/>
    </source>
</evidence>
<protein>
    <submittedName>
        <fullName evidence="2">ABC transporter permease</fullName>
    </submittedName>
</protein>
<feature type="transmembrane region" description="Helical" evidence="1">
    <location>
        <begin position="12"/>
        <end position="33"/>
    </location>
</feature>
<feature type="transmembrane region" description="Helical" evidence="1">
    <location>
        <begin position="92"/>
        <end position="114"/>
    </location>
</feature>
<dbReference type="Proteomes" id="UP000094296">
    <property type="component" value="Unassembled WGS sequence"/>
</dbReference>